<evidence type="ECO:0000256" key="1">
    <source>
        <dbReference type="ARBA" id="ARBA00008262"/>
    </source>
</evidence>
<dbReference type="Gene3D" id="1.10.110.10">
    <property type="entry name" value="Plant lipid-transfer and hydrophobic proteins"/>
    <property type="match status" value="1"/>
</dbReference>
<feature type="chain" id="PRO_5041978127" evidence="4">
    <location>
        <begin position="23"/>
        <end position="158"/>
    </location>
</feature>
<reference evidence="6 7" key="1">
    <citation type="journal article" date="2023" name="Science">
        <title>Elucidation of the pathway for biosynthesis of saponin adjuvants from the soapbark tree.</title>
        <authorList>
            <person name="Reed J."/>
            <person name="Orme A."/>
            <person name="El-Demerdash A."/>
            <person name="Owen C."/>
            <person name="Martin L.B.B."/>
            <person name="Misra R.C."/>
            <person name="Kikuchi S."/>
            <person name="Rejzek M."/>
            <person name="Martin A.C."/>
            <person name="Harkess A."/>
            <person name="Leebens-Mack J."/>
            <person name="Louveau T."/>
            <person name="Stephenson M.J."/>
            <person name="Osbourn A."/>
        </authorList>
    </citation>
    <scope>NUCLEOTIDE SEQUENCE [LARGE SCALE GENOMIC DNA]</scope>
    <source>
        <strain evidence="6">S10</strain>
    </source>
</reference>
<dbReference type="Proteomes" id="UP001163823">
    <property type="component" value="Chromosome 1"/>
</dbReference>
<dbReference type="InterPro" id="IPR016140">
    <property type="entry name" value="Bifunc_inhib/LTP/seed_store"/>
</dbReference>
<sequence>MARLAVLAALFAAVLFVSNTFAHRTFVTTVEIDEDTNPGRQSQQRCRQEIQRQQQQLQQCDRQLMHRIQQGQDVLAFKGTESYYDNQGHEFQQCCQALKQVDDQCQCDAMQHIMQRQQGRLQGQQRRQLEREIENLPDRCNLGSQAQQCQVSSGREPY</sequence>
<organism evidence="6 7">
    <name type="scientific">Quillaja saponaria</name>
    <name type="common">Soap bark tree</name>
    <dbReference type="NCBI Taxonomy" id="32244"/>
    <lineage>
        <taxon>Eukaryota</taxon>
        <taxon>Viridiplantae</taxon>
        <taxon>Streptophyta</taxon>
        <taxon>Embryophyta</taxon>
        <taxon>Tracheophyta</taxon>
        <taxon>Spermatophyta</taxon>
        <taxon>Magnoliopsida</taxon>
        <taxon>eudicotyledons</taxon>
        <taxon>Gunneridae</taxon>
        <taxon>Pentapetalae</taxon>
        <taxon>rosids</taxon>
        <taxon>fabids</taxon>
        <taxon>Fabales</taxon>
        <taxon>Quillajaceae</taxon>
        <taxon>Quillaja</taxon>
    </lineage>
</organism>
<dbReference type="GO" id="GO:0045735">
    <property type="term" value="F:nutrient reservoir activity"/>
    <property type="evidence" value="ECO:0007669"/>
    <property type="project" value="InterPro"/>
</dbReference>
<name>A0AAD7VN48_QUISA</name>
<feature type="domain" description="Bifunctional inhibitor/plant lipid transfer protein/seed storage helical" evidence="5">
    <location>
        <begin position="60"/>
        <end position="149"/>
    </location>
</feature>
<dbReference type="PANTHER" id="PTHR35496:SF20">
    <property type="entry name" value="2S SEED STORAGE PROTEIN 1-RELATED"/>
    <property type="match status" value="1"/>
</dbReference>
<dbReference type="KEGG" id="qsa:O6P43_000849"/>
<dbReference type="EMBL" id="JARAOO010000001">
    <property type="protein sequence ID" value="KAJ7981608.1"/>
    <property type="molecule type" value="Genomic_DNA"/>
</dbReference>
<dbReference type="SUPFAM" id="SSF47699">
    <property type="entry name" value="Bifunctional inhibitor/lipid-transfer protein/seed storage 2S albumin"/>
    <property type="match status" value="1"/>
</dbReference>
<comment type="similarity">
    <text evidence="1">Belongs to the 2S seed storage albumins family.</text>
</comment>
<evidence type="ECO:0000259" key="5">
    <source>
        <dbReference type="SMART" id="SM00499"/>
    </source>
</evidence>
<dbReference type="InterPro" id="IPR000617">
    <property type="entry name" value="Napin/2SS/CON"/>
</dbReference>
<keyword evidence="7" id="KW-1185">Reference proteome</keyword>
<proteinExistence type="inferred from homology"/>
<keyword evidence="2 4" id="KW-0732">Signal</keyword>
<accession>A0AAD7VN48</accession>
<feature type="signal peptide" evidence="4">
    <location>
        <begin position="1"/>
        <end position="22"/>
    </location>
</feature>
<protein>
    <submittedName>
        <fullName evidence="6">Puroindoline b</fullName>
    </submittedName>
</protein>
<evidence type="ECO:0000313" key="6">
    <source>
        <dbReference type="EMBL" id="KAJ7981608.1"/>
    </source>
</evidence>
<dbReference type="InterPro" id="IPR036312">
    <property type="entry name" value="Bifun_inhib/LTP/seed_sf"/>
</dbReference>
<evidence type="ECO:0000256" key="4">
    <source>
        <dbReference type="SAM" id="SignalP"/>
    </source>
</evidence>
<dbReference type="PANTHER" id="PTHR35496">
    <property type="entry name" value="2S SEED STORAGE PROTEIN 1-RELATED"/>
    <property type="match status" value="1"/>
</dbReference>
<evidence type="ECO:0000313" key="7">
    <source>
        <dbReference type="Proteomes" id="UP001163823"/>
    </source>
</evidence>
<gene>
    <name evidence="6" type="ORF">O6P43_000849</name>
</gene>
<comment type="caution">
    <text evidence="6">The sequence shown here is derived from an EMBL/GenBank/DDBJ whole genome shotgun (WGS) entry which is preliminary data.</text>
</comment>
<evidence type="ECO:0000256" key="2">
    <source>
        <dbReference type="ARBA" id="ARBA00022729"/>
    </source>
</evidence>
<dbReference type="SMART" id="SM00499">
    <property type="entry name" value="AAI"/>
    <property type="match status" value="1"/>
</dbReference>
<dbReference type="AlphaFoldDB" id="A0AAD7VN48"/>
<keyword evidence="3" id="KW-1015">Disulfide bond</keyword>
<evidence type="ECO:0000256" key="3">
    <source>
        <dbReference type="ARBA" id="ARBA00023157"/>
    </source>
</evidence>